<evidence type="ECO:0000313" key="4">
    <source>
        <dbReference type="Proteomes" id="UP000593567"/>
    </source>
</evidence>
<keyword evidence="1" id="KW-0812">Transmembrane</keyword>
<dbReference type="Pfam" id="PF15879">
    <property type="entry name" value="MWFE"/>
    <property type="match status" value="1"/>
</dbReference>
<feature type="transmembrane region" description="Helical" evidence="1">
    <location>
        <begin position="6"/>
        <end position="26"/>
    </location>
</feature>
<evidence type="ECO:0000256" key="1">
    <source>
        <dbReference type="SAM" id="Phobius"/>
    </source>
</evidence>
<dbReference type="EMBL" id="VXIV02002913">
    <property type="protein sequence ID" value="KAF6022037.1"/>
    <property type="molecule type" value="Genomic_DNA"/>
</dbReference>
<organism evidence="3 4">
    <name type="scientific">Bugula neritina</name>
    <name type="common">Brown bryozoan</name>
    <name type="synonym">Sertularia neritina</name>
    <dbReference type="NCBI Taxonomy" id="10212"/>
    <lineage>
        <taxon>Eukaryota</taxon>
        <taxon>Metazoa</taxon>
        <taxon>Spiralia</taxon>
        <taxon>Lophotrochozoa</taxon>
        <taxon>Bryozoa</taxon>
        <taxon>Gymnolaemata</taxon>
        <taxon>Cheilostomatida</taxon>
        <taxon>Flustrina</taxon>
        <taxon>Buguloidea</taxon>
        <taxon>Bugulidae</taxon>
        <taxon>Bugula</taxon>
    </lineage>
</organism>
<dbReference type="Proteomes" id="UP000593567">
    <property type="component" value="Unassembled WGS sequence"/>
</dbReference>
<dbReference type="OrthoDB" id="1920692at2759"/>
<comment type="caution">
    <text evidence="3">The sequence shown here is derived from an EMBL/GenBank/DDBJ whole genome shotgun (WGS) entry which is preliminary data.</text>
</comment>
<dbReference type="InterPro" id="IPR017384">
    <property type="entry name" value="NADH_Ub_cplx-1_asu_su-1"/>
</dbReference>
<keyword evidence="1" id="KW-1133">Transmembrane helix</keyword>
<accession>A0A7J7KAG7</accession>
<reference evidence="3 4" key="2">
    <citation type="submission" date="2020-06" db="EMBL/GenBank/DDBJ databases">
        <title>Draft genome of Bugula neritina, a colonial animal packing powerful symbionts and potential medicines.</title>
        <authorList>
            <person name="Rayko M."/>
        </authorList>
    </citation>
    <scope>NUCLEOTIDE SEQUENCE [LARGE SCALE GENOMIC DNA]</scope>
    <source>
        <strain evidence="3">Kwan_BN1</strain>
    </source>
</reference>
<gene>
    <name evidence="3" type="ORF">EB796_006018</name>
    <name evidence="2" type="ORF">EB796_019658</name>
</gene>
<dbReference type="AlphaFoldDB" id="A0A7J7KAG7"/>
<evidence type="ECO:0000313" key="3">
    <source>
        <dbReference type="EMBL" id="KAF6035662.1"/>
    </source>
</evidence>
<proteinExistence type="predicted"/>
<name>A0A7J7KAG7_BUGNE</name>
<sequence length="80" mass="9246">MWYEIIPSIAVVGTLIWLPQPIMWACNKLTMNGHVRSRDWCIDAHNHNLFYRDYRLTGNNYVVNGLEVLDDAPAKPCSKV</sequence>
<evidence type="ECO:0000313" key="2">
    <source>
        <dbReference type="EMBL" id="KAF6022037.1"/>
    </source>
</evidence>
<evidence type="ECO:0008006" key="5">
    <source>
        <dbReference type="Google" id="ProtNLM"/>
    </source>
</evidence>
<keyword evidence="4" id="KW-1185">Reference proteome</keyword>
<reference evidence="3 4" key="1">
    <citation type="submission" date="2019-09" db="EMBL/GenBank/DDBJ databases">
        <authorList>
            <person name="Raiko M."/>
            <person name="Komissarov A."/>
            <person name="Rhodes A."/>
            <person name="Kliver S."/>
            <person name="Lim-Fong G."/>
            <person name="Kwan J."/>
            <person name="O'Brien S.J."/>
            <person name="Lopez J.V."/>
        </authorList>
    </citation>
    <scope>NUCLEOTIDE SEQUENCE [LARGE SCALE GENOMIC DNA]</scope>
    <source>
        <strain evidence="3">Kwan_BN1</strain>
    </source>
</reference>
<keyword evidence="1" id="KW-0472">Membrane</keyword>
<protein>
    <recommendedName>
        <fullName evidence="5">Complex I-MWFE</fullName>
    </recommendedName>
</protein>
<dbReference type="EMBL" id="VXIV02000847">
    <property type="protein sequence ID" value="KAF6035662.1"/>
    <property type="molecule type" value="Genomic_DNA"/>
</dbReference>